<reference evidence="1" key="1">
    <citation type="submission" date="2021-06" db="EMBL/GenBank/DDBJ databases">
        <authorList>
            <person name="Hodson N. C."/>
            <person name="Mongue J. A."/>
            <person name="Jaron S. K."/>
        </authorList>
    </citation>
    <scope>NUCLEOTIDE SEQUENCE</scope>
</reference>
<organism evidence="1 2">
    <name type="scientific">Allacma fusca</name>
    <dbReference type="NCBI Taxonomy" id="39272"/>
    <lineage>
        <taxon>Eukaryota</taxon>
        <taxon>Metazoa</taxon>
        <taxon>Ecdysozoa</taxon>
        <taxon>Arthropoda</taxon>
        <taxon>Hexapoda</taxon>
        <taxon>Collembola</taxon>
        <taxon>Symphypleona</taxon>
        <taxon>Sminthuridae</taxon>
        <taxon>Allacma</taxon>
    </lineage>
</organism>
<dbReference type="AlphaFoldDB" id="A0A8J2K7M8"/>
<dbReference type="EMBL" id="CAJVCH010250741">
    <property type="protein sequence ID" value="CAG7733542.1"/>
    <property type="molecule type" value="Genomic_DNA"/>
</dbReference>
<protein>
    <submittedName>
        <fullName evidence="1">Uncharacterized protein</fullName>
    </submittedName>
</protein>
<proteinExistence type="predicted"/>
<comment type="caution">
    <text evidence="1">The sequence shown here is derived from an EMBL/GenBank/DDBJ whole genome shotgun (WGS) entry which is preliminary data.</text>
</comment>
<sequence>EIDGVSVLFIDWLLISSPGGPTVQMRDRPDGLLKLTRQNCDLLTKRHIHNSDTSRPSVKEIR</sequence>
<dbReference type="Proteomes" id="UP000708208">
    <property type="component" value="Unassembled WGS sequence"/>
</dbReference>
<keyword evidence="2" id="KW-1185">Reference proteome</keyword>
<evidence type="ECO:0000313" key="1">
    <source>
        <dbReference type="EMBL" id="CAG7733542.1"/>
    </source>
</evidence>
<accession>A0A8J2K7M8</accession>
<gene>
    <name evidence="1" type="ORF">AFUS01_LOCUS21981</name>
</gene>
<name>A0A8J2K7M8_9HEXA</name>
<evidence type="ECO:0000313" key="2">
    <source>
        <dbReference type="Proteomes" id="UP000708208"/>
    </source>
</evidence>
<feature type="non-terminal residue" evidence="1">
    <location>
        <position position="1"/>
    </location>
</feature>